<dbReference type="GO" id="GO:0003700">
    <property type="term" value="F:DNA-binding transcription factor activity"/>
    <property type="evidence" value="ECO:0007669"/>
    <property type="project" value="InterPro"/>
</dbReference>
<evidence type="ECO:0000256" key="4">
    <source>
        <dbReference type="ARBA" id="ARBA00023125"/>
    </source>
</evidence>
<evidence type="ECO:0000259" key="8">
    <source>
        <dbReference type="PROSITE" id="PS50112"/>
    </source>
</evidence>
<dbReference type="PANTHER" id="PTHR23042">
    <property type="entry name" value="CIRCADIAN PROTEIN CLOCK/ARNT/BMAL/PAS"/>
    <property type="match status" value="1"/>
</dbReference>
<dbReference type="SUPFAM" id="SSF55785">
    <property type="entry name" value="PYP-like sensor domain (PAS domain)"/>
    <property type="match status" value="1"/>
</dbReference>
<evidence type="ECO:0000256" key="1">
    <source>
        <dbReference type="ARBA" id="ARBA00004123"/>
    </source>
</evidence>
<comment type="subcellular location">
    <subcellularLocation>
        <location evidence="1">Nucleus</location>
    </subcellularLocation>
</comment>
<feature type="non-terminal residue" evidence="10">
    <location>
        <position position="522"/>
    </location>
</feature>
<dbReference type="InterPro" id="IPR011598">
    <property type="entry name" value="bHLH_dom"/>
</dbReference>
<dbReference type="Proteomes" id="UP000663881">
    <property type="component" value="Unassembled WGS sequence"/>
</dbReference>
<keyword evidence="5" id="KW-0804">Transcription</keyword>
<dbReference type="PRINTS" id="PR00785">
    <property type="entry name" value="NCTRNSLOCATR"/>
</dbReference>
<organism evidence="10 11">
    <name type="scientific">Adineta steineri</name>
    <dbReference type="NCBI Taxonomy" id="433720"/>
    <lineage>
        <taxon>Eukaryota</taxon>
        <taxon>Metazoa</taxon>
        <taxon>Spiralia</taxon>
        <taxon>Gnathifera</taxon>
        <taxon>Rotifera</taxon>
        <taxon>Eurotatoria</taxon>
        <taxon>Bdelloidea</taxon>
        <taxon>Adinetida</taxon>
        <taxon>Adinetidae</taxon>
        <taxon>Adineta</taxon>
    </lineage>
</organism>
<evidence type="ECO:0000256" key="6">
    <source>
        <dbReference type="ARBA" id="ARBA00023242"/>
    </source>
</evidence>
<proteinExistence type="predicted"/>
<comment type="caution">
    <text evidence="10">The sequence shown here is derived from an EMBL/GenBank/DDBJ whole genome shotgun (WGS) entry which is preliminary data.</text>
</comment>
<feature type="region of interest" description="Disordered" evidence="7">
    <location>
        <begin position="100"/>
        <end position="155"/>
    </location>
</feature>
<feature type="domain" description="PAS" evidence="8">
    <location>
        <begin position="268"/>
        <end position="339"/>
    </location>
</feature>
<feature type="compositionally biased region" description="Polar residues" evidence="7">
    <location>
        <begin position="14"/>
        <end position="28"/>
    </location>
</feature>
<dbReference type="InterPro" id="IPR035965">
    <property type="entry name" value="PAS-like_dom_sf"/>
</dbReference>
<name>A0A819QCP4_9BILA</name>
<dbReference type="PROSITE" id="PS50888">
    <property type="entry name" value="BHLH"/>
    <property type="match status" value="1"/>
</dbReference>
<dbReference type="AlphaFoldDB" id="A0A819QCP4"/>
<dbReference type="SMART" id="SM00091">
    <property type="entry name" value="PAS"/>
    <property type="match status" value="1"/>
</dbReference>
<evidence type="ECO:0000256" key="2">
    <source>
        <dbReference type="ARBA" id="ARBA00022737"/>
    </source>
</evidence>
<protein>
    <submittedName>
        <fullName evidence="10">Uncharacterized protein</fullName>
    </submittedName>
</protein>
<dbReference type="SUPFAM" id="SSF47459">
    <property type="entry name" value="HLH, helix-loop-helix DNA-binding domain"/>
    <property type="match status" value="1"/>
</dbReference>
<dbReference type="GO" id="GO:0005667">
    <property type="term" value="C:transcription regulator complex"/>
    <property type="evidence" value="ECO:0007669"/>
    <property type="project" value="InterPro"/>
</dbReference>
<evidence type="ECO:0000259" key="9">
    <source>
        <dbReference type="PROSITE" id="PS50888"/>
    </source>
</evidence>
<keyword evidence="3" id="KW-0805">Transcription regulation</keyword>
<accession>A0A819QCP4</accession>
<dbReference type="InterPro" id="IPR036638">
    <property type="entry name" value="HLH_DNA-bd_sf"/>
</dbReference>
<dbReference type="InterPro" id="IPR013767">
    <property type="entry name" value="PAS_fold"/>
</dbReference>
<dbReference type="InterPro" id="IPR001067">
    <property type="entry name" value="Nuc_translocat"/>
</dbReference>
<dbReference type="CDD" id="cd00130">
    <property type="entry name" value="PAS"/>
    <property type="match status" value="1"/>
</dbReference>
<gene>
    <name evidence="10" type="ORF">OKA104_LOCUS31080</name>
</gene>
<evidence type="ECO:0000256" key="7">
    <source>
        <dbReference type="SAM" id="MobiDB-lite"/>
    </source>
</evidence>
<feature type="region of interest" description="Disordered" evidence="7">
    <location>
        <begin position="335"/>
        <end position="369"/>
    </location>
</feature>
<dbReference type="Gene3D" id="3.30.450.20">
    <property type="entry name" value="PAS domain"/>
    <property type="match status" value="1"/>
</dbReference>
<evidence type="ECO:0000256" key="3">
    <source>
        <dbReference type="ARBA" id="ARBA00023015"/>
    </source>
</evidence>
<sequence>MSSVAYGNGGIPSNDDTAMSSIPQSSSGAITQHPYLTSNTNAAYVAAAAAVSSASPSSLGPYQHYYGHSLPQQQQLLHVQQTPSFYPPATLNHIQHHADFSNSSSSIASSSSSMESSRKTTNRKRPTDKTTGSTKSGIKRKATEDDLDDDDDDEENKCYLRGTSISNVMMSNNNLNSGGAGDEDKEKQARENHCEIERRRRVKMATYFAELCDMVPACSNLARKPDKLTILRMAAQFMKNLRANNNSLSLNSTQVPQQDLHKPSFLNDQELKYLMIESCDAFLFALNCDNLRIIYISDAIQQILSYTCQDWYSRYFYDFVHPDDVEKVREQLNLQSQDGSPNGGAGGRVLDLKTGTVKKDGHTSSTRLSSSKRSFICRIRVGTTNPLEHTQQSPFVNPSTLRRRHRTSLGPSIDGHLYEIVHVSGYIRNLSTHHHPTSHHDHANHHPSSSNSTGQMAFVAIARIQNSSSPNVNDLTNGPTATANSLTTEFTCRCHWETGEILFIDQRCTPIIGYKSHELLHK</sequence>
<dbReference type="SMART" id="SM00353">
    <property type="entry name" value="HLH"/>
    <property type="match status" value="1"/>
</dbReference>
<feature type="compositionally biased region" description="Basic and acidic residues" evidence="7">
    <location>
        <begin position="182"/>
        <end position="192"/>
    </location>
</feature>
<dbReference type="InterPro" id="IPR050933">
    <property type="entry name" value="Circadian_TF"/>
</dbReference>
<keyword evidence="6" id="KW-0539">Nucleus</keyword>
<feature type="domain" description="BHLH" evidence="9">
    <location>
        <begin position="188"/>
        <end position="241"/>
    </location>
</feature>
<feature type="region of interest" description="Disordered" evidence="7">
    <location>
        <begin position="1"/>
        <end position="28"/>
    </location>
</feature>
<evidence type="ECO:0000313" key="10">
    <source>
        <dbReference type="EMBL" id="CAF4022911.1"/>
    </source>
</evidence>
<dbReference type="EMBL" id="CAJOAY010003450">
    <property type="protein sequence ID" value="CAF4022911.1"/>
    <property type="molecule type" value="Genomic_DNA"/>
</dbReference>
<feature type="compositionally biased region" description="Acidic residues" evidence="7">
    <location>
        <begin position="145"/>
        <end position="155"/>
    </location>
</feature>
<dbReference type="GO" id="GO:0003677">
    <property type="term" value="F:DNA binding"/>
    <property type="evidence" value="ECO:0007669"/>
    <property type="project" value="UniProtKB-KW"/>
</dbReference>
<feature type="region of interest" description="Disordered" evidence="7">
    <location>
        <begin position="431"/>
        <end position="452"/>
    </location>
</feature>
<evidence type="ECO:0000313" key="11">
    <source>
        <dbReference type="Proteomes" id="UP000663881"/>
    </source>
</evidence>
<feature type="compositionally biased region" description="Low complexity" evidence="7">
    <location>
        <begin position="101"/>
        <end position="115"/>
    </location>
</feature>
<dbReference type="Pfam" id="PF00989">
    <property type="entry name" value="PAS"/>
    <property type="match status" value="1"/>
</dbReference>
<keyword evidence="4" id="KW-0238">DNA-binding</keyword>
<dbReference type="GO" id="GO:0005634">
    <property type="term" value="C:nucleus"/>
    <property type="evidence" value="ECO:0007669"/>
    <property type="project" value="UniProtKB-SubCell"/>
</dbReference>
<dbReference type="Gene3D" id="4.10.280.10">
    <property type="entry name" value="Helix-loop-helix DNA-binding domain"/>
    <property type="match status" value="1"/>
</dbReference>
<reference evidence="10" key="1">
    <citation type="submission" date="2021-02" db="EMBL/GenBank/DDBJ databases">
        <authorList>
            <person name="Nowell W R."/>
        </authorList>
    </citation>
    <scope>NUCLEOTIDE SEQUENCE</scope>
</reference>
<dbReference type="InterPro" id="IPR000014">
    <property type="entry name" value="PAS"/>
</dbReference>
<dbReference type="Pfam" id="PF00010">
    <property type="entry name" value="HLH"/>
    <property type="match status" value="1"/>
</dbReference>
<keyword evidence="2" id="KW-0677">Repeat</keyword>
<evidence type="ECO:0000256" key="5">
    <source>
        <dbReference type="ARBA" id="ARBA00023163"/>
    </source>
</evidence>
<dbReference type="GO" id="GO:0046983">
    <property type="term" value="F:protein dimerization activity"/>
    <property type="evidence" value="ECO:0007669"/>
    <property type="project" value="InterPro"/>
</dbReference>
<feature type="compositionally biased region" description="Basic residues" evidence="7">
    <location>
        <begin position="431"/>
        <end position="445"/>
    </location>
</feature>
<dbReference type="GO" id="GO:0005737">
    <property type="term" value="C:cytoplasm"/>
    <property type="evidence" value="ECO:0007669"/>
    <property type="project" value="InterPro"/>
</dbReference>
<dbReference type="PROSITE" id="PS50112">
    <property type="entry name" value="PAS"/>
    <property type="match status" value="1"/>
</dbReference>
<feature type="region of interest" description="Disordered" evidence="7">
    <location>
        <begin position="169"/>
        <end position="192"/>
    </location>
</feature>